<name>L0WC46_9GAMM</name>
<proteinExistence type="predicted"/>
<organism evidence="2 3">
    <name type="scientific">Alcanivorax hongdengensis A-11-3</name>
    <dbReference type="NCBI Taxonomy" id="1177179"/>
    <lineage>
        <taxon>Bacteria</taxon>
        <taxon>Pseudomonadati</taxon>
        <taxon>Pseudomonadota</taxon>
        <taxon>Gammaproteobacteria</taxon>
        <taxon>Oceanospirillales</taxon>
        <taxon>Alcanivoracaceae</taxon>
        <taxon>Alcanivorax</taxon>
    </lineage>
</organism>
<feature type="transmembrane region" description="Helical" evidence="1">
    <location>
        <begin position="97"/>
        <end position="117"/>
    </location>
</feature>
<gene>
    <name evidence="2" type="ORF">A11A3_08030</name>
</gene>
<keyword evidence="1" id="KW-1133">Transmembrane helix</keyword>
<keyword evidence="3" id="KW-1185">Reference proteome</keyword>
<dbReference type="PATRIC" id="fig|1177179.3.peg.1603"/>
<dbReference type="AlphaFoldDB" id="L0WC46"/>
<dbReference type="EMBL" id="AMRJ01000010">
    <property type="protein sequence ID" value="EKF74559.1"/>
    <property type="molecule type" value="Genomic_DNA"/>
</dbReference>
<feature type="transmembrane region" description="Helical" evidence="1">
    <location>
        <begin position="129"/>
        <end position="149"/>
    </location>
</feature>
<dbReference type="RefSeq" id="WP_008928785.1">
    <property type="nucleotide sequence ID" value="NZ_AMRJ01000010.1"/>
</dbReference>
<dbReference type="GO" id="GO:0005886">
    <property type="term" value="C:plasma membrane"/>
    <property type="evidence" value="ECO:0007669"/>
    <property type="project" value="TreeGrafter"/>
</dbReference>
<dbReference type="InterPro" id="IPR005325">
    <property type="entry name" value="DUF308_memb"/>
</dbReference>
<evidence type="ECO:0008006" key="4">
    <source>
        <dbReference type="Google" id="ProtNLM"/>
    </source>
</evidence>
<feature type="transmembrane region" description="Helical" evidence="1">
    <location>
        <begin position="18"/>
        <end position="37"/>
    </location>
</feature>
<dbReference type="InterPro" id="IPR052712">
    <property type="entry name" value="Acid_resist_chaperone_HdeD"/>
</dbReference>
<accession>L0WC46</accession>
<sequence length="183" mass="19572">MPDTPPAMLEELARHWRGLLITGLVFVLLGTFGIGAVGLFTLIGVFWVGGLLLLGGVIQILQAFRTATLSRSLPFLILGLLYALLGGYVMANPVVSAGALTLIIAVAIAITSVFRLFIAWHARGGANVFLLIVSAVIGLALSGMIFAQWPQSGEWVVGLFLAIELLMNGWMLVMVALAARRYH</sequence>
<dbReference type="Proteomes" id="UP000010164">
    <property type="component" value="Unassembled WGS sequence"/>
</dbReference>
<evidence type="ECO:0000256" key="1">
    <source>
        <dbReference type="SAM" id="Phobius"/>
    </source>
</evidence>
<dbReference type="OrthoDB" id="9815400at2"/>
<feature type="transmembrane region" description="Helical" evidence="1">
    <location>
        <begin position="73"/>
        <end position="91"/>
    </location>
</feature>
<feature type="transmembrane region" description="Helical" evidence="1">
    <location>
        <begin position="155"/>
        <end position="179"/>
    </location>
</feature>
<evidence type="ECO:0000313" key="2">
    <source>
        <dbReference type="EMBL" id="EKF74559.1"/>
    </source>
</evidence>
<comment type="caution">
    <text evidence="2">The sequence shown here is derived from an EMBL/GenBank/DDBJ whole genome shotgun (WGS) entry which is preliminary data.</text>
</comment>
<evidence type="ECO:0000313" key="3">
    <source>
        <dbReference type="Proteomes" id="UP000010164"/>
    </source>
</evidence>
<dbReference type="Pfam" id="PF03729">
    <property type="entry name" value="DUF308"/>
    <property type="match status" value="1"/>
</dbReference>
<protein>
    <recommendedName>
        <fullName evidence="4">Acid-resistance membrane protein</fullName>
    </recommendedName>
</protein>
<keyword evidence="1" id="KW-0472">Membrane</keyword>
<dbReference type="eggNOG" id="COG3247">
    <property type="taxonomic scope" value="Bacteria"/>
</dbReference>
<dbReference type="STRING" id="1177179.A11A3_08030"/>
<reference evidence="2 3" key="1">
    <citation type="journal article" date="2012" name="J. Bacteriol.">
        <title>Genome Sequence of the Alkane-Degrading Bacterium Alcanivorax hongdengensis Type Strain A-11-3.</title>
        <authorList>
            <person name="Lai Q."/>
            <person name="Shao Z."/>
        </authorList>
    </citation>
    <scope>NUCLEOTIDE SEQUENCE [LARGE SCALE GENOMIC DNA]</scope>
    <source>
        <strain evidence="2 3">A-11-3</strain>
    </source>
</reference>
<dbReference type="PANTHER" id="PTHR34989:SF1">
    <property type="entry name" value="PROTEIN HDED"/>
    <property type="match status" value="1"/>
</dbReference>
<dbReference type="PANTHER" id="PTHR34989">
    <property type="entry name" value="PROTEIN HDED"/>
    <property type="match status" value="1"/>
</dbReference>
<feature type="transmembrane region" description="Helical" evidence="1">
    <location>
        <begin position="43"/>
        <end position="61"/>
    </location>
</feature>
<keyword evidence="1" id="KW-0812">Transmembrane</keyword>